<evidence type="ECO:0000256" key="4">
    <source>
        <dbReference type="ARBA" id="ARBA00022833"/>
    </source>
</evidence>
<dbReference type="CDD" id="cd01396">
    <property type="entry name" value="MeCP2_MBD"/>
    <property type="match status" value="1"/>
</dbReference>
<dbReference type="Proteomes" id="UP000516314">
    <property type="component" value="Chromosome 3"/>
</dbReference>
<comment type="subcellular location">
    <subcellularLocation>
        <location evidence="1">Nucleus</location>
    </subcellularLocation>
</comment>
<evidence type="ECO:0000256" key="7">
    <source>
        <dbReference type="ARBA" id="ARBA00023163"/>
    </source>
</evidence>
<dbReference type="Gene3D" id="3.30.890.10">
    <property type="entry name" value="Methyl-cpg-binding Protein 2, Chain A"/>
    <property type="match status" value="1"/>
</dbReference>
<evidence type="ECO:0000259" key="10">
    <source>
        <dbReference type="PROSITE" id="PS50982"/>
    </source>
</evidence>
<dbReference type="EMBL" id="LR881468">
    <property type="protein sequence ID" value="CAD5326600.1"/>
    <property type="molecule type" value="Genomic_DNA"/>
</dbReference>
<dbReference type="GO" id="GO:0003677">
    <property type="term" value="F:DNA binding"/>
    <property type="evidence" value="ECO:0007669"/>
    <property type="project" value="UniProtKB-KW"/>
</dbReference>
<evidence type="ECO:0000256" key="3">
    <source>
        <dbReference type="ARBA" id="ARBA00022771"/>
    </source>
</evidence>
<dbReference type="AlphaFoldDB" id="A0A7G2EW98"/>
<dbReference type="InterPro" id="IPR046431">
    <property type="entry name" value="FAF_dom"/>
</dbReference>
<reference evidence="12 13" key="1">
    <citation type="submission" date="2020-09" db="EMBL/GenBank/DDBJ databases">
        <authorList>
            <person name="Ashkenazy H."/>
        </authorList>
    </citation>
    <scope>NUCLEOTIDE SEQUENCE [LARGE SCALE GENOMIC DNA]</scope>
    <source>
        <strain evidence="13">cv. Cdm-0</strain>
    </source>
</reference>
<feature type="region of interest" description="Disordered" evidence="9">
    <location>
        <begin position="352"/>
        <end position="384"/>
    </location>
</feature>
<keyword evidence="4" id="KW-0862">Zinc</keyword>
<sequence length="384" mass="43312">MLIMTSSSTILTGDIDEEHRTSSMAEEDTPTHSHRRRWSTPVDSGGEPLQSLSVSRSLEIKSDHENPDDECREHRGVCGVILDEYFSCSSKNNSYSFYLGGKISPWGPYGPPLLTESRSKAPSPRRGRSVTRKRDLPPFLTTLDCNGRPRFHHRRVRSEGRLEIASVAVDSPEIVSVRGREGLRIGTFTRKESGEVSEMKEEEEIGKPAKPKAKKDVAPGRLIDTYAAQCDNCHKWRVIDSQEEYEDIRSKMLEDPFNCQKKQGMSCEEPADIDYDSSRTWVIDKPGLPKTPKGFKRSLVLRKDYSKMDTYYFTPTGKKLRSRNEIAAFVEANPEFRNAPLGDFNFTVPKVMEDTVPPDPKLGSPFPSTTTTTSEKSSVKQSHN</sequence>
<evidence type="ECO:0000256" key="1">
    <source>
        <dbReference type="ARBA" id="ARBA00004123"/>
    </source>
</evidence>
<dbReference type="PANTHER" id="PTHR12396">
    <property type="entry name" value="METHYL-CPG BINDING PROTEIN, MBD"/>
    <property type="match status" value="1"/>
</dbReference>
<dbReference type="PROSITE" id="PS51050">
    <property type="entry name" value="ZF_CW"/>
    <property type="match status" value="1"/>
</dbReference>
<dbReference type="SMART" id="SM00391">
    <property type="entry name" value="MBD"/>
    <property type="match status" value="1"/>
</dbReference>
<dbReference type="GO" id="GO:0008270">
    <property type="term" value="F:zinc ion binding"/>
    <property type="evidence" value="ECO:0007669"/>
    <property type="project" value="UniProtKB-KW"/>
</dbReference>
<evidence type="ECO:0000259" key="11">
    <source>
        <dbReference type="PROSITE" id="PS51050"/>
    </source>
</evidence>
<dbReference type="Pfam" id="PF11250">
    <property type="entry name" value="FAF"/>
    <property type="match status" value="1"/>
</dbReference>
<keyword evidence="6" id="KW-0238">DNA-binding</keyword>
<organism evidence="12 13">
    <name type="scientific">Arabidopsis thaliana</name>
    <name type="common">Mouse-ear cress</name>
    <dbReference type="NCBI Taxonomy" id="3702"/>
    <lineage>
        <taxon>Eukaryota</taxon>
        <taxon>Viridiplantae</taxon>
        <taxon>Streptophyta</taxon>
        <taxon>Embryophyta</taxon>
        <taxon>Tracheophyta</taxon>
        <taxon>Spermatophyta</taxon>
        <taxon>Magnoliopsida</taxon>
        <taxon>eudicotyledons</taxon>
        <taxon>Gunneridae</taxon>
        <taxon>Pentapetalae</taxon>
        <taxon>rosids</taxon>
        <taxon>malvids</taxon>
        <taxon>Brassicales</taxon>
        <taxon>Brassicaceae</taxon>
        <taxon>Camelineae</taxon>
        <taxon>Arabidopsis</taxon>
    </lineage>
</organism>
<dbReference type="PANTHER" id="PTHR12396:SF10">
    <property type="entry name" value="METHYL-CPG-BINDING DOMAIN-CONTAINING PROTEIN 1-RELATED"/>
    <property type="match status" value="1"/>
</dbReference>
<dbReference type="PROSITE" id="PS50982">
    <property type="entry name" value="MBD"/>
    <property type="match status" value="1"/>
</dbReference>
<dbReference type="GO" id="GO:0000118">
    <property type="term" value="C:histone deacetylase complex"/>
    <property type="evidence" value="ECO:0007669"/>
    <property type="project" value="UniProtKB-ARBA"/>
</dbReference>
<dbReference type="InterPro" id="IPR011124">
    <property type="entry name" value="Znf_CW"/>
</dbReference>
<name>A0A7G2EW98_ARATH</name>
<keyword evidence="3" id="KW-0863">Zinc-finger</keyword>
<keyword evidence="5" id="KW-0805">Transcription regulation</keyword>
<dbReference type="Pfam" id="PF01429">
    <property type="entry name" value="MBD"/>
    <property type="match status" value="1"/>
</dbReference>
<accession>A0A7G2EW98</accession>
<keyword evidence="2" id="KW-0479">Metal-binding</keyword>
<feature type="domain" description="MBD" evidence="10">
    <location>
        <begin position="281"/>
        <end position="351"/>
    </location>
</feature>
<evidence type="ECO:0000256" key="6">
    <source>
        <dbReference type="ARBA" id="ARBA00023125"/>
    </source>
</evidence>
<feature type="region of interest" description="Disordered" evidence="9">
    <location>
        <begin position="1"/>
        <end position="50"/>
    </location>
</feature>
<dbReference type="Pfam" id="PF07496">
    <property type="entry name" value="zf-CW"/>
    <property type="match status" value="1"/>
</dbReference>
<evidence type="ECO:0000313" key="12">
    <source>
        <dbReference type="EMBL" id="CAD5326600.1"/>
    </source>
</evidence>
<gene>
    <name evidence="12" type="ORF">AT9943_LOCUS14356</name>
</gene>
<dbReference type="Gene3D" id="3.30.40.100">
    <property type="match status" value="1"/>
</dbReference>
<evidence type="ECO:0000256" key="5">
    <source>
        <dbReference type="ARBA" id="ARBA00023015"/>
    </source>
</evidence>
<protein>
    <submittedName>
        <fullName evidence="12">(thale cress) hypothetical protein</fullName>
    </submittedName>
</protein>
<evidence type="ECO:0000256" key="8">
    <source>
        <dbReference type="ARBA" id="ARBA00023242"/>
    </source>
</evidence>
<feature type="domain" description="CW-type" evidence="11">
    <location>
        <begin position="220"/>
        <end position="275"/>
    </location>
</feature>
<evidence type="ECO:0000256" key="9">
    <source>
        <dbReference type="SAM" id="MobiDB-lite"/>
    </source>
</evidence>
<evidence type="ECO:0000313" key="13">
    <source>
        <dbReference type="Proteomes" id="UP000516314"/>
    </source>
</evidence>
<feature type="compositionally biased region" description="Low complexity" evidence="9">
    <location>
        <begin position="364"/>
        <end position="376"/>
    </location>
</feature>
<evidence type="ECO:0000256" key="2">
    <source>
        <dbReference type="ARBA" id="ARBA00022723"/>
    </source>
</evidence>
<proteinExistence type="predicted"/>
<dbReference type="InterPro" id="IPR001739">
    <property type="entry name" value="Methyl_CpG_DNA-bd"/>
</dbReference>
<keyword evidence="8" id="KW-0539">Nucleus</keyword>
<feature type="region of interest" description="Disordered" evidence="9">
    <location>
        <begin position="194"/>
        <end position="215"/>
    </location>
</feature>
<keyword evidence="7" id="KW-0804">Transcription</keyword>
<dbReference type="SUPFAM" id="SSF54171">
    <property type="entry name" value="DNA-binding domain"/>
    <property type="match status" value="1"/>
</dbReference>
<feature type="compositionally biased region" description="Polar residues" evidence="9">
    <location>
        <begin position="1"/>
        <end position="11"/>
    </location>
</feature>
<dbReference type="InterPro" id="IPR016177">
    <property type="entry name" value="DNA-bd_dom_sf"/>
</dbReference>
<dbReference type="FunFam" id="3.30.890.10:FF:000012">
    <property type="entry name" value="Methyl-CpG-binding domain-containing protein 1"/>
    <property type="match status" value="1"/>
</dbReference>